<dbReference type="Pfam" id="PF00534">
    <property type="entry name" value="Glycos_transf_1"/>
    <property type="match status" value="1"/>
</dbReference>
<feature type="domain" description="Glycosyl transferase family 1" evidence="1">
    <location>
        <begin position="216"/>
        <end position="357"/>
    </location>
</feature>
<dbReference type="InterPro" id="IPR001296">
    <property type="entry name" value="Glyco_trans_1"/>
</dbReference>
<dbReference type="Gene3D" id="3.40.50.2000">
    <property type="entry name" value="Glycogen Phosphorylase B"/>
    <property type="match status" value="2"/>
</dbReference>
<protein>
    <submittedName>
        <fullName evidence="3">Transferase</fullName>
    </submittedName>
</protein>
<gene>
    <name evidence="3" type="ORF">SVA_1466</name>
</gene>
<dbReference type="KEGG" id="sva:SVA_1466"/>
<dbReference type="GO" id="GO:0016757">
    <property type="term" value="F:glycosyltransferase activity"/>
    <property type="evidence" value="ECO:0007669"/>
    <property type="project" value="InterPro"/>
</dbReference>
<dbReference type="OrthoDB" id="9777346at2"/>
<dbReference type="PANTHER" id="PTHR45947">
    <property type="entry name" value="SULFOQUINOVOSYL TRANSFERASE SQD2"/>
    <property type="match status" value="1"/>
</dbReference>
<dbReference type="PANTHER" id="PTHR45947:SF13">
    <property type="entry name" value="TRANSFERASE"/>
    <property type="match status" value="1"/>
</dbReference>
<accession>A0A1B4V3A2</accession>
<keyword evidence="3" id="KW-0808">Transferase</keyword>
<organism evidence="3 4">
    <name type="scientific">Sulfurifustis variabilis</name>
    <dbReference type="NCBI Taxonomy" id="1675686"/>
    <lineage>
        <taxon>Bacteria</taxon>
        <taxon>Pseudomonadati</taxon>
        <taxon>Pseudomonadota</taxon>
        <taxon>Gammaproteobacteria</taxon>
        <taxon>Acidiferrobacterales</taxon>
        <taxon>Acidiferrobacteraceae</taxon>
        <taxon>Sulfurifustis</taxon>
    </lineage>
</organism>
<dbReference type="Pfam" id="PF13439">
    <property type="entry name" value="Glyco_transf_4"/>
    <property type="match status" value="1"/>
</dbReference>
<dbReference type="CDD" id="cd03801">
    <property type="entry name" value="GT4_PimA-like"/>
    <property type="match status" value="1"/>
</dbReference>
<keyword evidence="4" id="KW-1185">Reference proteome</keyword>
<dbReference type="SUPFAM" id="SSF53756">
    <property type="entry name" value="UDP-Glycosyltransferase/glycogen phosphorylase"/>
    <property type="match status" value="1"/>
</dbReference>
<sequence>MRIIIVHNRYQQRGGEDSVVEDEVSLLRSHGHEVATYFRDNSDLTTSGSSAAIAINAIWSTRTMRDIAAAISDYRPNVIHVHNTFPLISPAIYWAASRSGIPVVQTVHNFRLVCPQAMLLRNGRICENCIGGLPWDALRYRCYRGSLVQTGVLFSVMAFHRAVGTYRRHVSRFIALSEFSRKKLIEGGLPDQRIVVKPNFVDAPVAPLTERRDSGLYVGRLSPEKGTEVLSAAAKQVPSARIDVMGTGEQQSTLAGNPNLNLLGWKRSEDVLEKMRTARYLILPSICHESFPRALVEAYASGLPVIASRLGAMAELVEDGETGLLFEAGNASDLARKIQWAENNPSEMARMSRAARAMYEAKYTPARNYAMLLETYRQVSAYGRVAKRCRESA</sequence>
<proteinExistence type="predicted"/>
<dbReference type="RefSeq" id="WP_096460580.1">
    <property type="nucleotide sequence ID" value="NZ_AP014936.1"/>
</dbReference>
<feature type="domain" description="Glycosyltransferase subfamily 4-like N-terminal" evidence="2">
    <location>
        <begin position="14"/>
        <end position="202"/>
    </location>
</feature>
<dbReference type="EMBL" id="AP014936">
    <property type="protein sequence ID" value="BAU48028.1"/>
    <property type="molecule type" value="Genomic_DNA"/>
</dbReference>
<dbReference type="InterPro" id="IPR050194">
    <property type="entry name" value="Glycosyltransferase_grp1"/>
</dbReference>
<reference evidence="3 4" key="1">
    <citation type="submission" date="2015-08" db="EMBL/GenBank/DDBJ databases">
        <title>Complete genome sequence of Sulfurifustis variabilis.</title>
        <authorList>
            <person name="Miura A."/>
            <person name="Kojima H."/>
            <person name="Fukui M."/>
        </authorList>
    </citation>
    <scope>NUCLEOTIDE SEQUENCE [LARGE SCALE GENOMIC DNA]</scope>
    <source>
        <strain evidence="4">skN76</strain>
    </source>
</reference>
<dbReference type="InterPro" id="IPR028098">
    <property type="entry name" value="Glyco_trans_4-like_N"/>
</dbReference>
<evidence type="ECO:0000313" key="3">
    <source>
        <dbReference type="EMBL" id="BAU48028.1"/>
    </source>
</evidence>
<dbReference type="AlphaFoldDB" id="A0A1B4V3A2"/>
<dbReference type="Proteomes" id="UP000218899">
    <property type="component" value="Chromosome"/>
</dbReference>
<evidence type="ECO:0000259" key="1">
    <source>
        <dbReference type="Pfam" id="PF00534"/>
    </source>
</evidence>
<evidence type="ECO:0000259" key="2">
    <source>
        <dbReference type="Pfam" id="PF13439"/>
    </source>
</evidence>
<evidence type="ECO:0000313" key="4">
    <source>
        <dbReference type="Proteomes" id="UP000218899"/>
    </source>
</evidence>
<name>A0A1B4V3A2_9GAMM</name>